<reference evidence="6 7" key="1">
    <citation type="submission" date="2019-04" db="EMBL/GenBank/DDBJ databases">
        <title>Draft genome sequences of Streptomyces avermitilis ATCC 31267.</title>
        <authorList>
            <person name="Komaki H."/>
            <person name="Tamura T."/>
            <person name="Hosoyama A."/>
        </authorList>
    </citation>
    <scope>NUCLEOTIDE SEQUENCE [LARGE SCALE GENOMIC DNA]</scope>
    <source>
        <strain evidence="6 7">ATCC 31267</strain>
    </source>
</reference>
<keyword evidence="3" id="KW-1133">Transmembrane helix</keyword>
<proteinExistence type="predicted"/>
<feature type="transmembrane region" description="Helical" evidence="3">
    <location>
        <begin position="22"/>
        <end position="42"/>
    </location>
</feature>
<evidence type="ECO:0000313" key="5">
    <source>
        <dbReference type="EMBL" id="GDY68086.1"/>
    </source>
</evidence>
<dbReference type="Proteomes" id="UP000299211">
    <property type="component" value="Unassembled WGS sequence"/>
</dbReference>
<dbReference type="PANTHER" id="PTHR21666">
    <property type="entry name" value="PEPTIDASE-RELATED"/>
    <property type="match status" value="1"/>
</dbReference>
<evidence type="ECO:0000313" key="7">
    <source>
        <dbReference type="Proteomes" id="UP000299211"/>
    </source>
</evidence>
<gene>
    <name evidence="5" type="ORF">SAV14893_074790</name>
    <name evidence="6" type="ORF">SAV31267_010610</name>
</gene>
<keyword evidence="3" id="KW-0472">Membrane</keyword>
<dbReference type="EMBL" id="BJHY01000001">
    <property type="protein sequence ID" value="GDY71576.1"/>
    <property type="molecule type" value="Genomic_DNA"/>
</dbReference>
<reference evidence="5 8" key="2">
    <citation type="submission" date="2019-04" db="EMBL/GenBank/DDBJ databases">
        <title>Draft genome sequences of Streptomyces avermitilis NBRC 14893.</title>
        <authorList>
            <person name="Komaki H."/>
            <person name="Tamura T."/>
            <person name="Hosoyama A."/>
        </authorList>
    </citation>
    <scope>NUCLEOTIDE SEQUENCE [LARGE SCALE GENOMIC DNA]</scope>
    <source>
        <strain evidence="5 8">NBRC 14893</strain>
    </source>
</reference>
<evidence type="ECO:0000259" key="4">
    <source>
        <dbReference type="Pfam" id="PF01551"/>
    </source>
</evidence>
<dbReference type="Gene3D" id="1.10.530.10">
    <property type="match status" value="1"/>
</dbReference>
<evidence type="ECO:0000256" key="2">
    <source>
        <dbReference type="SAM" id="MobiDB-lite"/>
    </source>
</evidence>
<dbReference type="Gene3D" id="2.70.70.10">
    <property type="entry name" value="Glucose Permease (Domain IIA)"/>
    <property type="match status" value="1"/>
</dbReference>
<dbReference type="InterPro" id="IPR011055">
    <property type="entry name" value="Dup_hybrid_motif"/>
</dbReference>
<dbReference type="EMBL" id="BJHX01000001">
    <property type="protein sequence ID" value="GDY68086.1"/>
    <property type="molecule type" value="Genomic_DNA"/>
</dbReference>
<feature type="region of interest" description="Disordered" evidence="2">
    <location>
        <begin position="1"/>
        <end position="20"/>
    </location>
</feature>
<evidence type="ECO:0000256" key="3">
    <source>
        <dbReference type="SAM" id="Phobius"/>
    </source>
</evidence>
<dbReference type="SUPFAM" id="SSF51261">
    <property type="entry name" value="Duplicated hybrid motif"/>
    <property type="match status" value="1"/>
</dbReference>
<dbReference type="Pfam" id="PF01551">
    <property type="entry name" value="Peptidase_M23"/>
    <property type="match status" value="1"/>
</dbReference>
<organism evidence="5 8">
    <name type="scientific">Streptomyces avermitilis</name>
    <dbReference type="NCBI Taxonomy" id="33903"/>
    <lineage>
        <taxon>Bacteria</taxon>
        <taxon>Bacillati</taxon>
        <taxon>Actinomycetota</taxon>
        <taxon>Actinomycetes</taxon>
        <taxon>Kitasatosporales</taxon>
        <taxon>Streptomycetaceae</taxon>
        <taxon>Streptomyces</taxon>
    </lineage>
</organism>
<protein>
    <submittedName>
        <fullName evidence="5">Peptidase</fullName>
    </submittedName>
</protein>
<dbReference type="RefSeq" id="WP_048894345.1">
    <property type="nucleotide sequence ID" value="NZ_BAABTN010000034.1"/>
</dbReference>
<accession>A0A4D4M837</accession>
<feature type="domain" description="M23ase beta-sheet core" evidence="4">
    <location>
        <begin position="257"/>
        <end position="355"/>
    </location>
</feature>
<dbReference type="AlphaFoldDB" id="A0A4D4M837"/>
<keyword evidence="3" id="KW-0812">Transmembrane</keyword>
<dbReference type="InterPro" id="IPR023346">
    <property type="entry name" value="Lysozyme-like_dom_sf"/>
</dbReference>
<sequence>MNESPPDDDAGRTRRSRRPGPFTLLALPGLTVVLGFAGFMAATGRLSAAWPQDADTHAVASGGETADRVHKSYVPWLREAAKTCAVLKPSVLAAQIDQRSGWDSDSGTLSGEVGIAGFTDAQWRTWGKDDDGNGRSSPSDPVDAIMALARQDCAAAKEVTVLRTRGTVTGDLLDLTLAAYTVGTDSVSGAGRVPPRARTYLTEVKALFARYETFDRAESGNSGTQKASGVLAPPVTTLVITSPFGSREHPLTGVTKLHTGVDFAAPQGAPISAARQGQIVFAGMTKAYGNRVVIDHGTIGGRRLETTYSHLSSMQVTTGQSVEAGTVVGFVGSTGLSTGPHLHFEVLVDGAYTDPQPWLAIDH</sequence>
<dbReference type="SUPFAM" id="SSF53955">
    <property type="entry name" value="Lysozyme-like"/>
    <property type="match status" value="1"/>
</dbReference>
<comment type="caution">
    <text evidence="5">The sequence shown here is derived from an EMBL/GenBank/DDBJ whole genome shotgun (WGS) entry which is preliminary data.</text>
</comment>
<evidence type="ECO:0000313" key="8">
    <source>
        <dbReference type="Proteomes" id="UP000302139"/>
    </source>
</evidence>
<dbReference type="GO" id="GO:0004222">
    <property type="term" value="F:metalloendopeptidase activity"/>
    <property type="evidence" value="ECO:0007669"/>
    <property type="project" value="TreeGrafter"/>
</dbReference>
<dbReference type="CDD" id="cd12797">
    <property type="entry name" value="M23_peptidase"/>
    <property type="match status" value="1"/>
</dbReference>
<dbReference type="InterPro" id="IPR016047">
    <property type="entry name" value="M23ase_b-sheet_dom"/>
</dbReference>
<dbReference type="PANTHER" id="PTHR21666:SF289">
    <property type="entry name" value="L-ALA--D-GLU ENDOPEPTIDASE"/>
    <property type="match status" value="1"/>
</dbReference>
<evidence type="ECO:0000313" key="6">
    <source>
        <dbReference type="EMBL" id="GDY71576.1"/>
    </source>
</evidence>
<evidence type="ECO:0000256" key="1">
    <source>
        <dbReference type="ARBA" id="ARBA00022729"/>
    </source>
</evidence>
<keyword evidence="1" id="KW-0732">Signal</keyword>
<dbReference type="Proteomes" id="UP000302139">
    <property type="component" value="Unassembled WGS sequence"/>
</dbReference>
<dbReference type="InterPro" id="IPR050570">
    <property type="entry name" value="Cell_wall_metabolism_enzyme"/>
</dbReference>
<name>A0A4D4M837_STRAX</name>